<dbReference type="Ensembl" id="ENSXETT00000028669">
    <property type="protein sequence ID" value="ENSXETP00000028669"/>
    <property type="gene ID" value="ENSXETG00000013089"/>
</dbReference>
<dbReference type="PaxDb" id="8364-ENSXETP00000030976"/>
<dbReference type="Bgee" id="ENSXETG00000013089">
    <property type="expression patterns" value="Expressed in heart and 12 other cell types or tissues"/>
</dbReference>
<dbReference type="InterPro" id="IPR014745">
    <property type="entry name" value="MHC_II_a/b_N"/>
</dbReference>
<feature type="signal peptide" evidence="3">
    <location>
        <begin position="1"/>
        <end position="17"/>
    </location>
</feature>
<accession>A0A5S6M2T5</accession>
<sequence>MLLLCALLALALKPSEAATVDCFDYGAEFYQTRRPTGEYLFDYNGNEMFHVDLESKSVVWTLPGLEKTASFDPQAALQDISVMKFSLDVCMKISNTTAATNS</sequence>
<dbReference type="Pfam" id="PF00993">
    <property type="entry name" value="MHC_II_alpha"/>
    <property type="match status" value="1"/>
</dbReference>
<feature type="domain" description="MHC class II alpha chain N-terminal" evidence="4">
    <location>
        <begin position="23"/>
        <end position="101"/>
    </location>
</feature>
<dbReference type="InterPro" id="IPR011162">
    <property type="entry name" value="MHC_I/II-like_Ag-recog"/>
</dbReference>
<reference evidence="5" key="1">
    <citation type="journal article" date="2010" name="Science">
        <title>The genome of the Western clawed frog Xenopus tropicalis.</title>
        <authorList>
            <person name="Hellsten U."/>
            <person name="Harland R.M."/>
            <person name="Gilchrist M.J."/>
            <person name="Hendrix D."/>
            <person name="Jurka J."/>
            <person name="Kapitonov V."/>
            <person name="Ovcharenko I."/>
            <person name="Putnam N.H."/>
            <person name="Shu S."/>
            <person name="Taher L."/>
            <person name="Blitz I.L."/>
            <person name="Blumberg B."/>
            <person name="Dichmann D.S."/>
            <person name="Dubchak I."/>
            <person name="Amaya E."/>
            <person name="Detter J.C."/>
            <person name="Fletcher R."/>
            <person name="Gerhard D.S."/>
            <person name="Goodstein D."/>
            <person name="Graves T."/>
            <person name="Grigoriev I.V."/>
            <person name="Grimwood J."/>
            <person name="Kawashima T."/>
            <person name="Lindquist E."/>
            <person name="Lucas S.M."/>
            <person name="Mead P.E."/>
            <person name="Mitros T."/>
            <person name="Ogino H."/>
            <person name="Ohta Y."/>
            <person name="Poliakov A.V."/>
            <person name="Pollet N."/>
            <person name="Robert J."/>
            <person name="Salamov A."/>
            <person name="Sater A.K."/>
            <person name="Schmutz J."/>
            <person name="Terry A."/>
            <person name="Vize P.D."/>
            <person name="Warren W.C."/>
            <person name="Wells D."/>
            <person name="Wills A."/>
            <person name="Wilson R.K."/>
            <person name="Zimmerman L.B."/>
            <person name="Zorn A.M."/>
            <person name="Grainger R."/>
            <person name="Grammer T."/>
            <person name="Khokha M.K."/>
            <person name="Richardson P.M."/>
            <person name="Rokhsar D.S."/>
        </authorList>
    </citation>
    <scope>NUCLEOTIDE SEQUENCE [LARGE SCALE GENOMIC DNA]</scope>
    <source>
        <strain evidence="5">Nigerian</strain>
    </source>
</reference>
<dbReference type="GO" id="GO:0042613">
    <property type="term" value="C:MHC class II protein complex"/>
    <property type="evidence" value="ECO:0007669"/>
    <property type="project" value="InterPro"/>
</dbReference>
<dbReference type="Gene3D" id="3.10.320.10">
    <property type="entry name" value="Class II Histocompatibility Antigen, M Beta Chain, Chain B, domain 1"/>
    <property type="match status" value="1"/>
</dbReference>
<evidence type="ECO:0000313" key="5">
    <source>
        <dbReference type="Ensembl" id="ENSXETP00000028669"/>
    </source>
</evidence>
<feature type="chain" id="PRO_5030137676" evidence="3">
    <location>
        <begin position="18"/>
        <end position="102"/>
    </location>
</feature>
<evidence type="ECO:0000259" key="4">
    <source>
        <dbReference type="SMART" id="SM00920"/>
    </source>
</evidence>
<keyword evidence="3" id="KW-0732">Signal</keyword>
<keyword evidence="2" id="KW-0325">Glycoprotein</keyword>
<gene>
    <name evidence="5" type="primary">dda1</name>
</gene>
<dbReference type="SMART" id="SM00920">
    <property type="entry name" value="MHC_II_alpha"/>
    <property type="match status" value="1"/>
</dbReference>
<evidence type="ECO:0000256" key="3">
    <source>
        <dbReference type="SAM" id="SignalP"/>
    </source>
</evidence>
<dbReference type="SUPFAM" id="SSF54452">
    <property type="entry name" value="MHC antigen-recognition domain"/>
    <property type="match status" value="1"/>
</dbReference>
<dbReference type="STRING" id="8364.ENSXETP00000028669"/>
<dbReference type="GeneTree" id="ENSGT00390000007029"/>
<dbReference type="InterPro" id="IPR001003">
    <property type="entry name" value="MHC_II_a_N"/>
</dbReference>
<dbReference type="GO" id="GO:0006955">
    <property type="term" value="P:immune response"/>
    <property type="evidence" value="ECO:0007669"/>
    <property type="project" value="InterPro"/>
</dbReference>
<name>A0A5S6M2T5_XENTR</name>
<proteinExistence type="predicted"/>
<dbReference type="AlphaFoldDB" id="A0A5S6M2T5"/>
<reference evidence="5" key="2">
    <citation type="submission" date="2019-11" db="UniProtKB">
        <authorList>
            <consortium name="Ensembl"/>
        </authorList>
    </citation>
    <scope>IDENTIFICATION</scope>
</reference>
<organism evidence="5">
    <name type="scientific">Xenopus tropicalis</name>
    <name type="common">Western clawed frog</name>
    <name type="synonym">Silurana tropicalis</name>
    <dbReference type="NCBI Taxonomy" id="8364"/>
    <lineage>
        <taxon>Eukaryota</taxon>
        <taxon>Metazoa</taxon>
        <taxon>Chordata</taxon>
        <taxon>Craniata</taxon>
        <taxon>Vertebrata</taxon>
        <taxon>Euteleostomi</taxon>
        <taxon>Amphibia</taxon>
        <taxon>Batrachia</taxon>
        <taxon>Anura</taxon>
        <taxon>Pipoidea</taxon>
        <taxon>Pipidae</taxon>
        <taxon>Xenopodinae</taxon>
        <taxon>Xenopus</taxon>
        <taxon>Silurana</taxon>
    </lineage>
</organism>
<protein>
    <submittedName>
        <fullName evidence="5">DET1- and DDB1-associated protein 1</fullName>
    </submittedName>
</protein>
<dbReference type="Xenbase" id="XB-GENE-973045">
    <property type="gene designation" value="dda1"/>
</dbReference>
<evidence type="ECO:0000256" key="2">
    <source>
        <dbReference type="ARBA" id="ARBA00023180"/>
    </source>
</evidence>
<evidence type="ECO:0000256" key="1">
    <source>
        <dbReference type="ARBA" id="ARBA00023157"/>
    </source>
</evidence>
<dbReference type="GO" id="GO:0019882">
    <property type="term" value="P:antigen processing and presentation"/>
    <property type="evidence" value="ECO:0007669"/>
    <property type="project" value="InterPro"/>
</dbReference>
<keyword evidence="1" id="KW-1015">Disulfide bond</keyword>